<dbReference type="Proteomes" id="UP000325787">
    <property type="component" value="Chromosome"/>
</dbReference>
<dbReference type="KEGG" id="ssyi:EKG83_01245"/>
<name>A0A5Q0GQ87_SACSY</name>
<keyword evidence="1" id="KW-0472">Membrane</keyword>
<feature type="transmembrane region" description="Helical" evidence="1">
    <location>
        <begin position="240"/>
        <end position="263"/>
    </location>
</feature>
<feature type="transmembrane region" description="Helical" evidence="1">
    <location>
        <begin position="330"/>
        <end position="353"/>
    </location>
</feature>
<feature type="transmembrane region" description="Helical" evidence="1">
    <location>
        <begin position="270"/>
        <end position="288"/>
    </location>
</feature>
<dbReference type="PANTHER" id="PTHR23542:SF1">
    <property type="entry name" value="MAJOR FACILITATOR SUPERFAMILY (MFS) PROFILE DOMAIN-CONTAINING PROTEIN"/>
    <property type="match status" value="1"/>
</dbReference>
<dbReference type="SUPFAM" id="SSF103473">
    <property type="entry name" value="MFS general substrate transporter"/>
    <property type="match status" value="1"/>
</dbReference>
<evidence type="ECO:0000313" key="3">
    <source>
        <dbReference type="Proteomes" id="UP000325787"/>
    </source>
</evidence>
<protein>
    <submittedName>
        <fullName evidence="2">MFS transporter</fullName>
    </submittedName>
</protein>
<feature type="transmembrane region" description="Helical" evidence="1">
    <location>
        <begin position="100"/>
        <end position="118"/>
    </location>
</feature>
<feature type="transmembrane region" description="Helical" evidence="1">
    <location>
        <begin position="359"/>
        <end position="379"/>
    </location>
</feature>
<reference evidence="3" key="1">
    <citation type="journal article" date="2021" name="Curr. Microbiol.">
        <title>Complete genome of nocamycin-producing strain Saccharothrix syringae NRRL B-16468 reveals the biosynthetic potential for secondary metabolites.</title>
        <authorList>
            <person name="Mo X."/>
            <person name="Yang S."/>
        </authorList>
    </citation>
    <scope>NUCLEOTIDE SEQUENCE [LARGE SCALE GENOMIC DNA]</scope>
    <source>
        <strain evidence="3">ATCC 51364 / DSM 43886 / JCM 6844 / KCTC 9398 / NBRC 14523 / NRRL B-16468 / INA 2240</strain>
    </source>
</reference>
<dbReference type="RefSeq" id="WP_033433451.1">
    <property type="nucleotide sequence ID" value="NZ_CP034550.1"/>
</dbReference>
<dbReference type="InterPro" id="IPR036259">
    <property type="entry name" value="MFS_trans_sf"/>
</dbReference>
<proteinExistence type="predicted"/>
<gene>
    <name evidence="2" type="ORF">EKG83_01245</name>
</gene>
<organism evidence="2 3">
    <name type="scientific">Saccharothrix syringae</name>
    <name type="common">Nocardiopsis syringae</name>
    <dbReference type="NCBI Taxonomy" id="103733"/>
    <lineage>
        <taxon>Bacteria</taxon>
        <taxon>Bacillati</taxon>
        <taxon>Actinomycetota</taxon>
        <taxon>Actinomycetes</taxon>
        <taxon>Pseudonocardiales</taxon>
        <taxon>Pseudonocardiaceae</taxon>
        <taxon>Saccharothrix</taxon>
    </lineage>
</organism>
<keyword evidence="1" id="KW-1133">Transmembrane helix</keyword>
<dbReference type="AlphaFoldDB" id="A0A5Q0GQ87"/>
<evidence type="ECO:0000313" key="2">
    <source>
        <dbReference type="EMBL" id="QFZ16266.1"/>
    </source>
</evidence>
<keyword evidence="1" id="KW-0812">Transmembrane</keyword>
<dbReference type="Gene3D" id="1.20.1250.20">
    <property type="entry name" value="MFS general substrate transporter like domains"/>
    <property type="match status" value="1"/>
</dbReference>
<dbReference type="EMBL" id="CP034550">
    <property type="protein sequence ID" value="QFZ16266.1"/>
    <property type="molecule type" value="Genomic_DNA"/>
</dbReference>
<feature type="transmembrane region" description="Helical" evidence="1">
    <location>
        <begin position="294"/>
        <end position="318"/>
    </location>
</feature>
<feature type="transmembrane region" description="Helical" evidence="1">
    <location>
        <begin position="139"/>
        <end position="162"/>
    </location>
</feature>
<feature type="transmembrane region" description="Helical" evidence="1">
    <location>
        <begin position="168"/>
        <end position="187"/>
    </location>
</feature>
<dbReference type="PANTHER" id="PTHR23542">
    <property type="match status" value="1"/>
</dbReference>
<accession>A0A5Q0GQ87</accession>
<dbReference type="InterPro" id="IPR011701">
    <property type="entry name" value="MFS"/>
</dbReference>
<keyword evidence="3" id="KW-1185">Reference proteome</keyword>
<dbReference type="GO" id="GO:0022857">
    <property type="term" value="F:transmembrane transporter activity"/>
    <property type="evidence" value="ECO:0007669"/>
    <property type="project" value="InterPro"/>
</dbReference>
<evidence type="ECO:0000256" key="1">
    <source>
        <dbReference type="SAM" id="Phobius"/>
    </source>
</evidence>
<feature type="transmembrane region" description="Helical" evidence="1">
    <location>
        <begin position="20"/>
        <end position="42"/>
    </location>
</feature>
<feature type="transmembrane region" description="Helical" evidence="1">
    <location>
        <begin position="207"/>
        <end position="228"/>
    </location>
</feature>
<sequence length="398" mass="40657">MNVANYLAVLRTPRVPGLMLFMLVARIPATAAGMTVTMHVLLGLERGYGAAGLVGAVSTIGMAVGSPLMGRLVDRRGLRAMIALSVVTEGVFWATGPLLAYPVLLVSCFLAGITAMPVMQLGRQVLTALVPESSRRSALAMDSMAVEVAFMAGPALGVALTTQVTSRGAMWTIGAAMVLTGVALWAVDPPVRSEGESRERVPVRQWLDGRLLGVLISAGGATFVLSGVEVSVVASMRGLGLTAWTGAVVAVMCVASLVGGFVYGGLPRVPPLWALMGGMGLLAVPIGLFDSSPWLLALALVPTNFLCAPTITATGEAITRHAPASARGMAIGLQGSAFTLGVALGQPLTGFVIDHSAPGWGFAAAGAGAVAIALAVVLLDRRAAPAVDQLPTSSRSAR</sequence>
<feature type="transmembrane region" description="Helical" evidence="1">
    <location>
        <begin position="48"/>
        <end position="65"/>
    </location>
</feature>
<dbReference type="OrthoDB" id="4229605at2"/>
<dbReference type="Pfam" id="PF07690">
    <property type="entry name" value="MFS_1"/>
    <property type="match status" value="1"/>
</dbReference>